<sequence length="159" mass="16164">MSVVRTPLLAVTVLAALLTGCGGDPAEGLQDSRRTVRAGVEDVASSLGGTAELVDAAGQWSVCSAGSSDRVEYAASLGLRAQGDPVALVRAVGERLGEDGWEVTDEGDASVNLERDGVRVGARPSVAEDDQVVVEVSGGCVDGSRDDVDSLDPEPVDVG</sequence>
<accession>A0A3N2CYD8</accession>
<evidence type="ECO:0000313" key="3">
    <source>
        <dbReference type="Proteomes" id="UP000281738"/>
    </source>
</evidence>
<gene>
    <name evidence="2" type="ORF">EDD33_3438</name>
</gene>
<reference evidence="2 3" key="1">
    <citation type="submission" date="2018-11" db="EMBL/GenBank/DDBJ databases">
        <title>Sequencing the genomes of 1000 actinobacteria strains.</title>
        <authorList>
            <person name="Klenk H.-P."/>
        </authorList>
    </citation>
    <scope>NUCLEOTIDE SEQUENCE [LARGE SCALE GENOMIC DNA]</scope>
    <source>
        <strain evidence="2 3">DSM 12652</strain>
    </source>
</reference>
<dbReference type="EMBL" id="RKHO01000001">
    <property type="protein sequence ID" value="ROR92547.1"/>
    <property type="molecule type" value="Genomic_DNA"/>
</dbReference>
<dbReference type="Proteomes" id="UP000281738">
    <property type="component" value="Unassembled WGS sequence"/>
</dbReference>
<protein>
    <submittedName>
        <fullName evidence="2">Uncharacterized protein</fullName>
    </submittedName>
</protein>
<name>A0A3N2CYD8_9ACTN</name>
<organism evidence="2 3">
    <name type="scientific">Nocardioides aurantiacus</name>
    <dbReference type="NCBI Taxonomy" id="86796"/>
    <lineage>
        <taxon>Bacteria</taxon>
        <taxon>Bacillati</taxon>
        <taxon>Actinomycetota</taxon>
        <taxon>Actinomycetes</taxon>
        <taxon>Propionibacteriales</taxon>
        <taxon>Nocardioidaceae</taxon>
        <taxon>Nocardioides</taxon>
    </lineage>
</organism>
<evidence type="ECO:0000256" key="1">
    <source>
        <dbReference type="SAM" id="MobiDB-lite"/>
    </source>
</evidence>
<feature type="region of interest" description="Disordered" evidence="1">
    <location>
        <begin position="139"/>
        <end position="159"/>
    </location>
</feature>
<keyword evidence="3" id="KW-1185">Reference proteome</keyword>
<comment type="caution">
    <text evidence="2">The sequence shown here is derived from an EMBL/GenBank/DDBJ whole genome shotgun (WGS) entry which is preliminary data.</text>
</comment>
<dbReference type="PROSITE" id="PS51257">
    <property type="entry name" value="PROKAR_LIPOPROTEIN"/>
    <property type="match status" value="1"/>
</dbReference>
<feature type="compositionally biased region" description="Acidic residues" evidence="1">
    <location>
        <begin position="149"/>
        <end position="159"/>
    </location>
</feature>
<dbReference type="AlphaFoldDB" id="A0A3N2CYD8"/>
<dbReference type="RefSeq" id="WP_123392188.1">
    <property type="nucleotide sequence ID" value="NZ_RKHO01000001.1"/>
</dbReference>
<proteinExistence type="predicted"/>
<evidence type="ECO:0000313" key="2">
    <source>
        <dbReference type="EMBL" id="ROR92547.1"/>
    </source>
</evidence>